<feature type="region of interest" description="Disordered" evidence="1">
    <location>
        <begin position="84"/>
        <end position="128"/>
    </location>
</feature>
<feature type="compositionally biased region" description="Pro residues" evidence="1">
    <location>
        <begin position="116"/>
        <end position="128"/>
    </location>
</feature>
<feature type="compositionally biased region" description="Low complexity" evidence="1">
    <location>
        <begin position="90"/>
        <end position="108"/>
    </location>
</feature>
<dbReference type="KEGG" id="vg:36843055"/>
<dbReference type="Proteomes" id="UP000249287">
    <property type="component" value="Segment"/>
</dbReference>
<accession>A0A2U7UD63</accession>
<dbReference type="EMBL" id="MG011690">
    <property type="protein sequence ID" value="AVK76342.1"/>
    <property type="molecule type" value="Genomic_DNA"/>
</dbReference>
<name>A0A2U7UD63_9VIRU</name>
<dbReference type="GeneID" id="36843055"/>
<feature type="region of interest" description="Disordered" evidence="1">
    <location>
        <begin position="191"/>
        <end position="210"/>
    </location>
</feature>
<feature type="compositionally biased region" description="Low complexity" evidence="1">
    <location>
        <begin position="1"/>
        <end position="13"/>
    </location>
</feature>
<sequence>MDAAAAGSSSSAVSRDRCQCGTVGGKASPADGPGPGAGNTSGCADDDRLAPPKEGRHDGRRQGLQRQWRLWMCGRPHRSALYDGRHDVRGATTAPTTAATGSRPTTPAVRVCPQASHPPPAAAEPVRPSPCAPHRMDQYVPGAGGGITIEYNTRWHPRYRPSMAPSPTPSPLAIAFTVALDHALRIASTADASGGPGVAHQRQTIDGARRRERGFAPVSGHDQGKRTAARSSNGKHTFRSYANRYVPAESGRLGAFRRHVGRLA</sequence>
<proteinExistence type="predicted"/>
<evidence type="ECO:0000313" key="2">
    <source>
        <dbReference type="EMBL" id="AVK76342.1"/>
    </source>
</evidence>
<reference evidence="2" key="1">
    <citation type="journal article" date="2018" name="Nat. Commun.">
        <title>Diversity and evolution of the emerging Pandoraviridae family.</title>
        <authorList>
            <person name="Legendre M."/>
            <person name="Fabre E."/>
            <person name="Poirot O."/>
            <person name="Jeudy S."/>
            <person name="Lartigue A."/>
            <person name="Alempic J.M."/>
            <person name="Beucher L."/>
            <person name="Philippe N."/>
            <person name="Bertaux L."/>
            <person name="Christo-Foroux E."/>
            <person name="Labadie K."/>
            <person name="Coute Y."/>
            <person name="Abergel C."/>
            <person name="Claverie J.M."/>
        </authorList>
    </citation>
    <scope>NUCLEOTIDE SEQUENCE [LARGE SCALE GENOMIC DNA]</scope>
    <source>
        <strain evidence="2">Neocaledonia</strain>
    </source>
</reference>
<gene>
    <name evidence="2" type="ORF">pneo_cds_735</name>
</gene>
<feature type="compositionally biased region" description="Basic and acidic residues" evidence="1">
    <location>
        <begin position="45"/>
        <end position="61"/>
    </location>
</feature>
<feature type="region of interest" description="Disordered" evidence="1">
    <location>
        <begin position="1"/>
        <end position="63"/>
    </location>
</feature>
<protein>
    <submittedName>
        <fullName evidence="2">Uncharacterized protein</fullName>
    </submittedName>
</protein>
<dbReference type="RefSeq" id="YP_009482345.1">
    <property type="nucleotide sequence ID" value="NC_037666.1"/>
</dbReference>
<evidence type="ECO:0000256" key="1">
    <source>
        <dbReference type="SAM" id="MobiDB-lite"/>
    </source>
</evidence>
<organism evidence="2">
    <name type="scientific">Pandoravirus neocaledonia</name>
    <dbReference type="NCBI Taxonomy" id="2107708"/>
    <lineage>
        <taxon>Viruses</taxon>
        <taxon>Pandoravirus</taxon>
    </lineage>
</organism>
<feature type="region of interest" description="Disordered" evidence="1">
    <location>
        <begin position="215"/>
        <end position="236"/>
    </location>
</feature>